<feature type="binding site" evidence="9">
    <location>
        <begin position="87"/>
        <end position="89"/>
    </location>
    <ligand>
        <name>ATP</name>
        <dbReference type="ChEBI" id="CHEBI:30616"/>
    </ligand>
</feature>
<evidence type="ECO:0000256" key="8">
    <source>
        <dbReference type="ARBA" id="ARBA00029346"/>
    </source>
</evidence>
<dbReference type="Gene3D" id="3.40.50.620">
    <property type="entry name" value="HUPs"/>
    <property type="match status" value="1"/>
</dbReference>
<comment type="catalytic activity">
    <reaction evidence="8 9">
        <text>(R)-4'-phosphopantetheine + ATP + H(+) = 3'-dephospho-CoA + diphosphate</text>
        <dbReference type="Rhea" id="RHEA:19801"/>
        <dbReference type="ChEBI" id="CHEBI:15378"/>
        <dbReference type="ChEBI" id="CHEBI:30616"/>
        <dbReference type="ChEBI" id="CHEBI:33019"/>
        <dbReference type="ChEBI" id="CHEBI:57328"/>
        <dbReference type="ChEBI" id="CHEBI:61723"/>
        <dbReference type="EC" id="2.7.7.3"/>
    </reaction>
</comment>
<keyword evidence="12" id="KW-1185">Reference proteome</keyword>
<name>K0ZDC2_9ACTO</name>
<evidence type="ECO:0000256" key="4">
    <source>
        <dbReference type="ARBA" id="ARBA00022741"/>
    </source>
</evidence>
<dbReference type="PATRIC" id="fig|883077.3.peg.1465"/>
<dbReference type="AlphaFoldDB" id="K0ZDC2"/>
<comment type="similarity">
    <text evidence="9">Belongs to the bacterial CoaD family.</text>
</comment>
<dbReference type="PRINTS" id="PR01020">
    <property type="entry name" value="LPSBIOSNTHSS"/>
</dbReference>
<comment type="function">
    <text evidence="9">Reversibly transfers an adenylyl group from ATP to 4'-phosphopantetheine, yielding dephospho-CoA (dPCoA) and pyrophosphate.</text>
</comment>
<evidence type="ECO:0000313" key="11">
    <source>
        <dbReference type="EMBL" id="EJZ85455.1"/>
    </source>
</evidence>
<dbReference type="SUPFAM" id="SSF52374">
    <property type="entry name" value="Nucleotidylyl transferase"/>
    <property type="match status" value="1"/>
</dbReference>
<dbReference type="EC" id="2.7.7.3" evidence="9"/>
<keyword evidence="2 9" id="KW-0808">Transferase</keyword>
<dbReference type="GO" id="GO:0015937">
    <property type="term" value="P:coenzyme A biosynthetic process"/>
    <property type="evidence" value="ECO:0007669"/>
    <property type="project" value="UniProtKB-UniRule"/>
</dbReference>
<dbReference type="NCBIfam" id="TIGR00125">
    <property type="entry name" value="cyt_tran_rel"/>
    <property type="match status" value="1"/>
</dbReference>
<keyword evidence="1 9" id="KW-0963">Cytoplasm</keyword>
<dbReference type="RefSeq" id="WP_006681654.1">
    <property type="nucleotide sequence ID" value="NZ_JH815210.1"/>
</dbReference>
<dbReference type="STRING" id="883077.HMPREF9241_01455"/>
<dbReference type="EMBL" id="AGWQ01000008">
    <property type="protein sequence ID" value="EJZ85455.1"/>
    <property type="molecule type" value="Genomic_DNA"/>
</dbReference>
<evidence type="ECO:0000256" key="2">
    <source>
        <dbReference type="ARBA" id="ARBA00022679"/>
    </source>
</evidence>
<dbReference type="InterPro" id="IPR014729">
    <property type="entry name" value="Rossmann-like_a/b/a_fold"/>
</dbReference>
<feature type="binding site" evidence="9">
    <location>
        <begin position="121"/>
        <end position="127"/>
    </location>
    <ligand>
        <name>ATP</name>
        <dbReference type="ChEBI" id="CHEBI:30616"/>
    </ligand>
</feature>
<feature type="binding site" evidence="9">
    <location>
        <position position="16"/>
    </location>
    <ligand>
        <name>ATP</name>
        <dbReference type="ChEBI" id="CHEBI:30616"/>
    </ligand>
</feature>
<keyword evidence="6 9" id="KW-0460">Magnesium</keyword>
<accession>K0ZDC2</accession>
<dbReference type="HAMAP" id="MF_00151">
    <property type="entry name" value="PPAT_bact"/>
    <property type="match status" value="1"/>
</dbReference>
<dbReference type="PANTHER" id="PTHR21342:SF1">
    <property type="entry name" value="PHOSPHOPANTETHEINE ADENYLYLTRANSFERASE"/>
    <property type="match status" value="1"/>
</dbReference>
<evidence type="ECO:0000256" key="5">
    <source>
        <dbReference type="ARBA" id="ARBA00022840"/>
    </source>
</evidence>
<feature type="binding site" evidence="9">
    <location>
        <position position="40"/>
    </location>
    <ligand>
        <name>substrate</name>
    </ligand>
</feature>
<dbReference type="UniPathway" id="UPA00241">
    <property type="reaction ID" value="UER00355"/>
</dbReference>
<comment type="caution">
    <text evidence="11">The sequence shown here is derived from an EMBL/GenBank/DDBJ whole genome shotgun (WGS) entry which is preliminary data.</text>
</comment>
<keyword evidence="3 9" id="KW-0548">Nucleotidyltransferase</keyword>
<evidence type="ECO:0000313" key="12">
    <source>
        <dbReference type="Proteomes" id="UP000003994"/>
    </source>
</evidence>
<comment type="pathway">
    <text evidence="9">Cofactor biosynthesis; coenzyme A biosynthesis; CoA from (R)-pantothenate: step 4/5.</text>
</comment>
<feature type="site" description="Transition state stabilizer" evidence="9">
    <location>
        <position position="16"/>
    </location>
</feature>
<feature type="binding site" evidence="9">
    <location>
        <position position="72"/>
    </location>
    <ligand>
        <name>substrate</name>
    </ligand>
</feature>
<evidence type="ECO:0000259" key="10">
    <source>
        <dbReference type="Pfam" id="PF01467"/>
    </source>
</evidence>
<feature type="binding site" evidence="9">
    <location>
        <position position="97"/>
    </location>
    <ligand>
        <name>ATP</name>
        <dbReference type="ChEBI" id="CHEBI:30616"/>
    </ligand>
</feature>
<dbReference type="GO" id="GO:0004595">
    <property type="term" value="F:pantetheine-phosphate adenylyltransferase activity"/>
    <property type="evidence" value="ECO:0007669"/>
    <property type="project" value="UniProtKB-UniRule"/>
</dbReference>
<dbReference type="PANTHER" id="PTHR21342">
    <property type="entry name" value="PHOSPHOPANTETHEINE ADENYLYLTRANSFERASE"/>
    <property type="match status" value="1"/>
</dbReference>
<evidence type="ECO:0000256" key="1">
    <source>
        <dbReference type="ARBA" id="ARBA00022490"/>
    </source>
</evidence>
<organism evidence="11 12">
    <name type="scientific">Schaalia turicensis ACS-279-V-Col4</name>
    <dbReference type="NCBI Taxonomy" id="883077"/>
    <lineage>
        <taxon>Bacteria</taxon>
        <taxon>Bacillati</taxon>
        <taxon>Actinomycetota</taxon>
        <taxon>Actinomycetes</taxon>
        <taxon>Actinomycetales</taxon>
        <taxon>Actinomycetaceae</taxon>
        <taxon>Schaalia</taxon>
    </lineage>
</organism>
<sequence>MRVLFAGSFDPITIGHADIITRAASFADELVVAVGVNPKKKYMFDQDKRVDMVNAVVAQLGNVRTVKMEGTLIDCAKSNDVSFIVKGVRSQSDVDTELAQAAVNRDLGGVETLFIPSLPELSLVSSSMVRELVHLGLSVSRYVPNEIEPFVAQNRAKKGH</sequence>
<evidence type="ECO:0000256" key="9">
    <source>
        <dbReference type="HAMAP-Rule" id="MF_00151"/>
    </source>
</evidence>
<keyword evidence="4 9" id="KW-0547">Nucleotide-binding</keyword>
<dbReference type="GO" id="GO:0005737">
    <property type="term" value="C:cytoplasm"/>
    <property type="evidence" value="ECO:0007669"/>
    <property type="project" value="UniProtKB-SubCell"/>
</dbReference>
<feature type="binding site" evidence="9">
    <location>
        <begin position="8"/>
        <end position="9"/>
    </location>
    <ligand>
        <name>ATP</name>
        <dbReference type="ChEBI" id="CHEBI:30616"/>
    </ligand>
</feature>
<comment type="subunit">
    <text evidence="9">Homohexamer.</text>
</comment>
<dbReference type="HOGENOM" id="CLU_100149_1_0_11"/>
<reference evidence="11 12" key="1">
    <citation type="submission" date="2012-07" db="EMBL/GenBank/DDBJ databases">
        <title>The Genome Sequence of Actinomyces turicensis ACS-279-V-COL4.</title>
        <authorList>
            <consortium name="The Broad Institute Genome Sequencing Platform"/>
            <person name="Earl A."/>
            <person name="Ward D."/>
            <person name="Feldgarden M."/>
            <person name="Gevers D."/>
            <person name="Saerens B."/>
            <person name="Vaneechoutte M."/>
            <person name="Walker B."/>
            <person name="Young S.K."/>
            <person name="Zeng Q."/>
            <person name="Gargeya S."/>
            <person name="Fitzgerald M."/>
            <person name="Haas B."/>
            <person name="Abouelleil A."/>
            <person name="Alvarado L."/>
            <person name="Arachchi H.M."/>
            <person name="Berlin A."/>
            <person name="Chapman S.B."/>
            <person name="Goldberg J."/>
            <person name="Griggs A."/>
            <person name="Gujja S."/>
            <person name="Hansen M."/>
            <person name="Howarth C."/>
            <person name="Imamovic A."/>
            <person name="Larimer J."/>
            <person name="McCowen C."/>
            <person name="Montmayeur A."/>
            <person name="Murphy C."/>
            <person name="Neiman D."/>
            <person name="Pearson M."/>
            <person name="Priest M."/>
            <person name="Roberts A."/>
            <person name="Saif S."/>
            <person name="Shea T."/>
            <person name="Sisk P."/>
            <person name="Sykes S."/>
            <person name="Wortman J."/>
            <person name="Nusbaum C."/>
            <person name="Birren B."/>
        </authorList>
    </citation>
    <scope>NUCLEOTIDE SEQUENCE [LARGE SCALE GENOMIC DNA]</scope>
    <source>
        <strain evidence="11 12">ACS-279-V-Col4</strain>
    </source>
</reference>
<evidence type="ECO:0000256" key="7">
    <source>
        <dbReference type="ARBA" id="ARBA00022993"/>
    </source>
</evidence>
<evidence type="ECO:0000256" key="6">
    <source>
        <dbReference type="ARBA" id="ARBA00022842"/>
    </source>
</evidence>
<comment type="cofactor">
    <cofactor evidence="9">
        <name>Mg(2+)</name>
        <dbReference type="ChEBI" id="CHEBI:18420"/>
    </cofactor>
</comment>
<dbReference type="InterPro" id="IPR001980">
    <property type="entry name" value="PPAT"/>
</dbReference>
<dbReference type="eggNOG" id="COG0669">
    <property type="taxonomic scope" value="Bacteria"/>
</dbReference>
<dbReference type="Pfam" id="PF01467">
    <property type="entry name" value="CTP_transf_like"/>
    <property type="match status" value="1"/>
</dbReference>
<feature type="binding site" evidence="9">
    <location>
        <position position="86"/>
    </location>
    <ligand>
        <name>substrate</name>
    </ligand>
</feature>
<feature type="binding site" evidence="9">
    <location>
        <position position="8"/>
    </location>
    <ligand>
        <name>substrate</name>
    </ligand>
</feature>
<keyword evidence="7 9" id="KW-0173">Coenzyme A biosynthesis</keyword>
<dbReference type="NCBIfam" id="TIGR01510">
    <property type="entry name" value="coaD_prev_kdtB"/>
    <property type="match status" value="1"/>
</dbReference>
<protein>
    <recommendedName>
        <fullName evidence="9">Phosphopantetheine adenylyltransferase</fullName>
        <ecNumber evidence="9">2.7.7.3</ecNumber>
    </recommendedName>
    <alternativeName>
        <fullName evidence="9">Dephospho-CoA pyrophosphorylase</fullName>
    </alternativeName>
    <alternativeName>
        <fullName evidence="9">Pantetheine-phosphate adenylyltransferase</fullName>
        <shortName evidence="9">PPAT</shortName>
    </alternativeName>
</protein>
<proteinExistence type="inferred from homology"/>
<gene>
    <name evidence="9" type="primary">coaD</name>
    <name evidence="11" type="ORF">HMPREF9241_01455</name>
</gene>
<dbReference type="Proteomes" id="UP000003994">
    <property type="component" value="Unassembled WGS sequence"/>
</dbReference>
<comment type="subcellular location">
    <subcellularLocation>
        <location evidence="9">Cytoplasm</location>
    </subcellularLocation>
</comment>
<keyword evidence="5 9" id="KW-0067">ATP-binding</keyword>
<dbReference type="InterPro" id="IPR004821">
    <property type="entry name" value="Cyt_trans-like"/>
</dbReference>
<evidence type="ECO:0000256" key="3">
    <source>
        <dbReference type="ARBA" id="ARBA00022695"/>
    </source>
</evidence>
<dbReference type="GO" id="GO:0005524">
    <property type="term" value="F:ATP binding"/>
    <property type="evidence" value="ECO:0007669"/>
    <property type="project" value="UniProtKB-KW"/>
</dbReference>
<feature type="domain" description="Cytidyltransferase-like" evidence="10">
    <location>
        <begin position="4"/>
        <end position="131"/>
    </location>
</feature>